<reference evidence="1" key="1">
    <citation type="journal article" date="2014" name="Int. J. Syst. Evol. Microbiol.">
        <title>Complete genome sequence of Corynebacterium casei LMG S-19264T (=DSM 44701T), isolated from a smear-ripened cheese.</title>
        <authorList>
            <consortium name="US DOE Joint Genome Institute (JGI-PGF)"/>
            <person name="Walter F."/>
            <person name="Albersmeier A."/>
            <person name="Kalinowski J."/>
            <person name="Ruckert C."/>
        </authorList>
    </citation>
    <scope>NUCLEOTIDE SEQUENCE</scope>
    <source>
        <strain evidence="1">JCM 19596</strain>
    </source>
</reference>
<dbReference type="Proteomes" id="UP000607197">
    <property type="component" value="Unassembled WGS sequence"/>
</dbReference>
<organism evidence="1 2">
    <name type="scientific">Halocalculus aciditolerans</name>
    <dbReference type="NCBI Taxonomy" id="1383812"/>
    <lineage>
        <taxon>Archaea</taxon>
        <taxon>Methanobacteriati</taxon>
        <taxon>Methanobacteriota</taxon>
        <taxon>Stenosarchaea group</taxon>
        <taxon>Halobacteria</taxon>
        <taxon>Halobacteriales</taxon>
        <taxon>Halobacteriaceae</taxon>
        <taxon>Halocalculus</taxon>
    </lineage>
</organism>
<evidence type="ECO:0000313" key="2">
    <source>
        <dbReference type="Proteomes" id="UP000607197"/>
    </source>
</evidence>
<dbReference type="AlphaFoldDB" id="A0A830FH02"/>
<proteinExistence type="predicted"/>
<protein>
    <submittedName>
        <fullName evidence="1">Uncharacterized protein</fullName>
    </submittedName>
</protein>
<accession>A0A830FH02</accession>
<sequence length="60" mass="6884">MSEAFKCDFCEEFKKGEPAEELFRKEHIDRQGTDVIHVADVCHPCWDELGPQSQEVSGDE</sequence>
<evidence type="ECO:0000313" key="1">
    <source>
        <dbReference type="EMBL" id="GGL55082.1"/>
    </source>
</evidence>
<gene>
    <name evidence="1" type="ORF">GCM10009039_11470</name>
</gene>
<reference evidence="1" key="2">
    <citation type="submission" date="2020-09" db="EMBL/GenBank/DDBJ databases">
        <authorList>
            <person name="Sun Q."/>
            <person name="Ohkuma M."/>
        </authorList>
    </citation>
    <scope>NUCLEOTIDE SEQUENCE</scope>
    <source>
        <strain evidence="1">JCM 19596</strain>
    </source>
</reference>
<comment type="caution">
    <text evidence="1">The sequence shown here is derived from an EMBL/GenBank/DDBJ whole genome shotgun (WGS) entry which is preliminary data.</text>
</comment>
<dbReference type="RefSeq" id="WP_188976743.1">
    <property type="nucleotide sequence ID" value="NZ_BMPG01000001.1"/>
</dbReference>
<name>A0A830FH02_9EURY</name>
<dbReference type="EMBL" id="BMPG01000001">
    <property type="protein sequence ID" value="GGL55082.1"/>
    <property type="molecule type" value="Genomic_DNA"/>
</dbReference>
<keyword evidence="2" id="KW-1185">Reference proteome</keyword>